<evidence type="ECO:0000259" key="1">
    <source>
        <dbReference type="Pfam" id="PF03372"/>
    </source>
</evidence>
<dbReference type="GO" id="GO:0003964">
    <property type="term" value="F:RNA-directed DNA polymerase activity"/>
    <property type="evidence" value="ECO:0007669"/>
    <property type="project" value="UniProtKB-KW"/>
</dbReference>
<keyword evidence="4" id="KW-0808">Transferase</keyword>
<keyword evidence="4" id="KW-0548">Nucleotidyltransferase</keyword>
<dbReference type="Gene3D" id="3.30.420.10">
    <property type="entry name" value="Ribonuclease H-like superfamily/Ribonuclease H"/>
    <property type="match status" value="1"/>
</dbReference>
<dbReference type="Gene3D" id="3.60.10.10">
    <property type="entry name" value="Endonuclease/exonuclease/phosphatase"/>
    <property type="match status" value="1"/>
</dbReference>
<dbReference type="InterPro" id="IPR012337">
    <property type="entry name" value="RNaseH-like_sf"/>
</dbReference>
<evidence type="ECO:0000313" key="4">
    <source>
        <dbReference type="EMBL" id="KAA3453417.1"/>
    </source>
</evidence>
<gene>
    <name evidence="4" type="ORF">EPI10_009453</name>
</gene>
<evidence type="ECO:0000259" key="2">
    <source>
        <dbReference type="Pfam" id="PF13456"/>
    </source>
</evidence>
<evidence type="ECO:0000259" key="3">
    <source>
        <dbReference type="Pfam" id="PF14392"/>
    </source>
</evidence>
<dbReference type="EMBL" id="SMMG02000013">
    <property type="protein sequence ID" value="KAA3453417.1"/>
    <property type="molecule type" value="Genomic_DNA"/>
</dbReference>
<organism evidence="4 5">
    <name type="scientific">Gossypium australe</name>
    <dbReference type="NCBI Taxonomy" id="47621"/>
    <lineage>
        <taxon>Eukaryota</taxon>
        <taxon>Viridiplantae</taxon>
        <taxon>Streptophyta</taxon>
        <taxon>Embryophyta</taxon>
        <taxon>Tracheophyta</taxon>
        <taxon>Spermatophyta</taxon>
        <taxon>Magnoliopsida</taxon>
        <taxon>eudicotyledons</taxon>
        <taxon>Gunneridae</taxon>
        <taxon>Pentapetalae</taxon>
        <taxon>rosids</taxon>
        <taxon>malvids</taxon>
        <taxon>Malvales</taxon>
        <taxon>Malvaceae</taxon>
        <taxon>Malvoideae</taxon>
        <taxon>Gossypium</taxon>
    </lineage>
</organism>
<proteinExistence type="predicted"/>
<dbReference type="Pfam" id="PF03372">
    <property type="entry name" value="Exo_endo_phos"/>
    <property type="match status" value="1"/>
</dbReference>
<dbReference type="AlphaFoldDB" id="A0A5B6U9C3"/>
<dbReference type="Proteomes" id="UP000325315">
    <property type="component" value="Unassembled WGS sequence"/>
</dbReference>
<dbReference type="InterPro" id="IPR005135">
    <property type="entry name" value="Endo/exonuclease/phosphatase"/>
</dbReference>
<dbReference type="InterPro" id="IPR036397">
    <property type="entry name" value="RNaseH_sf"/>
</dbReference>
<protein>
    <submittedName>
        <fullName evidence="4">Reverse transcriptase</fullName>
    </submittedName>
</protein>
<dbReference type="PANTHER" id="PTHR33116">
    <property type="entry name" value="REVERSE TRANSCRIPTASE ZINC-BINDING DOMAIN-CONTAINING PROTEIN-RELATED-RELATED"/>
    <property type="match status" value="1"/>
</dbReference>
<dbReference type="GO" id="GO:0003676">
    <property type="term" value="F:nucleic acid binding"/>
    <property type="evidence" value="ECO:0007669"/>
    <property type="project" value="InterPro"/>
</dbReference>
<dbReference type="GO" id="GO:0004523">
    <property type="term" value="F:RNA-DNA hybrid ribonuclease activity"/>
    <property type="evidence" value="ECO:0007669"/>
    <property type="project" value="InterPro"/>
</dbReference>
<dbReference type="InterPro" id="IPR044730">
    <property type="entry name" value="RNase_H-like_dom_plant"/>
</dbReference>
<feature type="domain" description="Endonuclease/exonuclease/phosphatase" evidence="1">
    <location>
        <begin position="179"/>
        <end position="331"/>
    </location>
</feature>
<dbReference type="InterPro" id="IPR002156">
    <property type="entry name" value="RNaseH_domain"/>
</dbReference>
<accession>A0A5B6U9C3</accession>
<evidence type="ECO:0000313" key="5">
    <source>
        <dbReference type="Proteomes" id="UP000325315"/>
    </source>
</evidence>
<keyword evidence="4" id="KW-0695">RNA-directed DNA polymerase</keyword>
<name>A0A5B6U9C3_9ROSI</name>
<dbReference type="OrthoDB" id="653202at2759"/>
<dbReference type="Pfam" id="PF14392">
    <property type="entry name" value="zf-CCHC_4"/>
    <property type="match status" value="1"/>
</dbReference>
<dbReference type="PANTHER" id="PTHR33116:SF86">
    <property type="entry name" value="REVERSE TRANSCRIPTASE DOMAIN-CONTAINING PROTEIN"/>
    <property type="match status" value="1"/>
</dbReference>
<dbReference type="Pfam" id="PF13456">
    <property type="entry name" value="RVT_3"/>
    <property type="match status" value="1"/>
</dbReference>
<reference evidence="5" key="1">
    <citation type="journal article" date="2019" name="Plant Biotechnol. J.">
        <title>Genome sequencing of the Australian wild diploid species Gossypium australe highlights disease resistance and delayed gland morphogenesis.</title>
        <authorList>
            <person name="Cai Y."/>
            <person name="Cai X."/>
            <person name="Wang Q."/>
            <person name="Wang P."/>
            <person name="Zhang Y."/>
            <person name="Cai C."/>
            <person name="Xu Y."/>
            <person name="Wang K."/>
            <person name="Zhou Z."/>
            <person name="Wang C."/>
            <person name="Geng S."/>
            <person name="Li B."/>
            <person name="Dong Q."/>
            <person name="Hou Y."/>
            <person name="Wang H."/>
            <person name="Ai P."/>
            <person name="Liu Z."/>
            <person name="Yi F."/>
            <person name="Sun M."/>
            <person name="An G."/>
            <person name="Cheng J."/>
            <person name="Zhang Y."/>
            <person name="Shi Q."/>
            <person name="Xie Y."/>
            <person name="Shi X."/>
            <person name="Chang Y."/>
            <person name="Huang F."/>
            <person name="Chen Y."/>
            <person name="Hong S."/>
            <person name="Mi L."/>
            <person name="Sun Q."/>
            <person name="Zhang L."/>
            <person name="Zhou B."/>
            <person name="Peng R."/>
            <person name="Zhang X."/>
            <person name="Liu F."/>
        </authorList>
    </citation>
    <scope>NUCLEOTIDE SEQUENCE [LARGE SCALE GENOMIC DNA]</scope>
    <source>
        <strain evidence="5">cv. PA1801</strain>
    </source>
</reference>
<keyword evidence="5" id="KW-1185">Reference proteome</keyword>
<dbReference type="SUPFAM" id="SSF53098">
    <property type="entry name" value="Ribonuclease H-like"/>
    <property type="match status" value="1"/>
</dbReference>
<feature type="domain" description="RNase H type-1" evidence="2">
    <location>
        <begin position="1104"/>
        <end position="1222"/>
    </location>
</feature>
<dbReference type="InterPro" id="IPR025836">
    <property type="entry name" value="Zn_knuckle_CX2CX4HX4C"/>
</dbReference>
<sequence>MTVYARFKYEKLSLFCFICGKLGHGESFCPYRLRIEASKIVYGWDLSLRADPRRRRTVVSRWLRDVDGSGRLNDFLESANYGNSFKDGHRFRNQMEGNMENQSVNPNFIPLGVNQQFFHNRQNDPIPIVDGKKRQRVVVGESDLSISMAGTASTTLSASSGGQSSRCDGFQRGIVVGMKGNALASVLSFSAYHIDVEVNDTMCEEKWRLTGFYGNLDEKGRSDSWKLLRQLSNINNTPWVVLGDFNEIANSFEKQGGRRRPERQMSAFRTALEDCNLFDIGFTGRWFTWERGKFRSTNIRERLDRGVASNRWLELFLNARIEHLTHSFSDHCPILLNTLGEAKHDLLYNFDNFLFEAKWCLDSSFENLVRGWWADSTGSIPDRLEDMGHIMYDWSRNSKKDEKRMRVCLGNRLYYLFTQDISDDTLAEIIEVQLELNLEADKEELYWEQRVNWLKNGDRNTSFFHKMAGQQKVRNRIAMLENDIGNSYSTNEDMIKVAQDYFEKLFSASEAESDDRIFGLVEKRVTDSMNDSLNKAFIEEEICTAVKTMPPLKAPRIDGFVATFFQSAPFIENEEEREERALCTQTGHEQGVRSCGMGFPSSNDESVGFPRLMAGFSTILEEAKQKGRMRGAPIGRERFSINHLFFTDDCILFGDAIHEGVNTVRDIIREYELSTGQKVNYDKSLIYFGSNVKGEVKGDITRILGVRMASSPEKYFSLPMMVGRRKAWAFASFKDRFRKCVDGWSLRYLSMGGKEVFIKSILQATPLYAMQCFLFPKTLCSQLENIMNKFWWSNNKLKSGIHWSCWDKLCLPKFDVGLGFKKLVWFNKALLAKQVWRVLTQPQSLLARVLKARYFLFTDILAAKIDSYPSFTWWSICSARELIEDGLLWRIGRGDRVNIWNAPWLPGRENNRLSGHDIRIGWTTVNQLMQSDSTTWNDELIRSLFDEETASRIRSIPFVGSSLEDTLVWKFEGSGAYSVRSGYRVLSSSLVQATTSNPYHVWNCLQIQTQFVEESGCAKRIFTRAFAAAENQKQCIIAISLWSLWFRHNKLIHEGVKFQLEEVVDFIRGYAQEILLVHTNSQIAVKHHLQDHWKAPEVGFIKINFDASFVSKDRRAVTAVIARNCKGTILGVETYLFEDIADPFTAEARACERALLFAKAKGFPRLEVEGDSLSVIKSVKKMGMDNSVIRSITHHIYLMGLSFEQISYRFTPRALNGMAHALTLEGRRTGYFGDWIHQLPASVMAIASKEGVQTVLDD</sequence>
<feature type="domain" description="Zinc knuckle CX2CX4HX4C" evidence="3">
    <location>
        <begin position="6"/>
        <end position="31"/>
    </location>
</feature>
<dbReference type="InterPro" id="IPR036691">
    <property type="entry name" value="Endo/exonu/phosph_ase_sf"/>
</dbReference>
<dbReference type="SUPFAM" id="SSF56219">
    <property type="entry name" value="DNase I-like"/>
    <property type="match status" value="1"/>
</dbReference>
<comment type="caution">
    <text evidence="4">The sequence shown here is derived from an EMBL/GenBank/DDBJ whole genome shotgun (WGS) entry which is preliminary data.</text>
</comment>
<dbReference type="CDD" id="cd06222">
    <property type="entry name" value="RNase_H_like"/>
    <property type="match status" value="1"/>
</dbReference>